<feature type="transmembrane region" description="Helical" evidence="6">
    <location>
        <begin position="241"/>
        <end position="259"/>
    </location>
</feature>
<evidence type="ECO:0000259" key="8">
    <source>
        <dbReference type="PROSITE" id="PS50901"/>
    </source>
</evidence>
<evidence type="ECO:0000256" key="4">
    <source>
        <dbReference type="PROSITE-ProRule" id="PRU00289"/>
    </source>
</evidence>
<feature type="domain" description="FtsK" evidence="8">
    <location>
        <begin position="995"/>
        <end position="1188"/>
    </location>
</feature>
<dbReference type="SUPFAM" id="SSF49879">
    <property type="entry name" value="SMAD/FHA domain"/>
    <property type="match status" value="1"/>
</dbReference>
<dbReference type="Gene3D" id="3.40.50.300">
    <property type="entry name" value="P-loop containing nucleotide triphosphate hydrolases"/>
    <property type="match status" value="4"/>
</dbReference>
<protein>
    <submittedName>
        <fullName evidence="9">FtsK/SpoIIIE domain-containing protein</fullName>
    </submittedName>
</protein>
<feature type="domain" description="FHA" evidence="7">
    <location>
        <begin position="126"/>
        <end position="174"/>
    </location>
</feature>
<dbReference type="PROSITE" id="PS50901">
    <property type="entry name" value="FTSK"/>
    <property type="match status" value="2"/>
</dbReference>
<feature type="binding site" evidence="4">
    <location>
        <begin position="686"/>
        <end position="693"/>
    </location>
    <ligand>
        <name>ATP</name>
        <dbReference type="ChEBI" id="CHEBI:30616"/>
    </ligand>
</feature>
<feature type="binding site" evidence="4">
    <location>
        <begin position="1014"/>
        <end position="1021"/>
    </location>
    <ligand>
        <name>ATP</name>
        <dbReference type="ChEBI" id="CHEBI:30616"/>
    </ligand>
</feature>
<dbReference type="InterPro" id="IPR002543">
    <property type="entry name" value="FtsK_dom"/>
</dbReference>
<accession>A0ABP8EQP8</accession>
<evidence type="ECO:0000256" key="3">
    <source>
        <dbReference type="ARBA" id="ARBA00022840"/>
    </source>
</evidence>
<dbReference type="SMART" id="SM00240">
    <property type="entry name" value="FHA"/>
    <property type="match status" value="1"/>
</dbReference>
<dbReference type="InterPro" id="IPR050206">
    <property type="entry name" value="FtsK/SpoIIIE/SftA"/>
</dbReference>
<dbReference type="InterPro" id="IPR003593">
    <property type="entry name" value="AAA+_ATPase"/>
</dbReference>
<dbReference type="Pfam" id="PF16697">
    <property type="entry name" value="Yop-YscD_cpl"/>
    <property type="match status" value="1"/>
</dbReference>
<feature type="compositionally biased region" description="Basic and acidic residues" evidence="5">
    <location>
        <begin position="917"/>
        <end position="936"/>
    </location>
</feature>
<sequence length="1474" mass="157932">MRIKLTLLRTSAEPVDLAVTVDGTATVADVARNLHETDPVSPGLSEPEIANLTLRRHARSGAPEHTRLLDPDAPAAQTVRPGTVVSLAQATQRFERRDPQAPPVARITVVEGPETGRVVDVPEGTTIIGRGKGCDVRLADATVSKEHARLSVTDVIEIADLRSANGLLMGDGQVQRAVLLPQDTVSLGDTTIRIERIAASRHARPDTAVVEFNRSPRLAPVFAGEEVEAPKPPAPQKPAKFPIVILLVPLIMVPIFLMMGRNPMMLAFMAMMPLMVIGTYIDQRMTNRRNFRAEVEQFEKTIASVRADLEERRTTERAMRLAEHPSAAELHRAVMTLEPLLWTRRPEHDAFLTLRLGVGTMPSRTEVKVPNRGNTLDEFWDQVTALKSDMLMVDGVPVTADLRECGAVGLAGPRHVLDDAARAVLGQLVAMHSPAELVLTVATSAASAARWDWTKWLPHVGSVHSPLDGPHIGSHQAGVLQLVSKLEGLVDDRLATRGARESMHLPIVVLLVEDDAPIERGRLVRLAEEGPAAGVHVIWCAGAVERLPAVCRTFVAVTSTTESGAAGYVRSGTAVTPMACETLSEGDVAALATHLAAVTDAGAPVDDASDLPGRVSYLALVGPEVAQGAQGILERWQENGSLIPRDGSPPQRRRHDANLRALIGQGATEAFTLDLRTQGPHALVGGTTGAGKSEFLQSWVLGMATAHSPDRVTFLFVDYKGGSAFADCVKLPHSVGLVTDLSPHLVRRALTSLRAELHHREHLLNRKGAKDLITLERTGDPEAPPSLIIIVDEFAALATEVPEFVDGVVDVAQRGRSLGLHLVLATQRPAGVIKDNLRANTNLRVALRMADENDSSDVLGLPMAAHFDPGTPGRGAARTGPGRITLFQAGYAGGRTTDAAPKAQVDVETLAMGAGVRWERPERPEEERAADRREEGPTDIARIVGSVRAAADAAGVPAPRKPWLPTLTEVQDLSALRPRTDSALVLGVVDDPAHQRQVTTYYRPDTDGNIVFYGAGGAGKSTALRTLAVGAGITPKGGPVHVYGLDFSSGGLAPLEALPHVGAIIDGDDAERLQRLLGMLRDLVEERSVRYAEARAGSIEEYRDITGRADEPRILLLVDGYAAFRAEWETVIGLAPWYQLFLQLLVDGRSAGVHVAVTADRPGAIPTSVTGSLPRRVIMRMADENAYQQLGAPKDVLDPGSVPGRAITPSGLEMQIAVLGGTSSLAEQVRAIEKLAGTLRRTGTQEAPPVRRLPEVVPSEDMPVHVGGLPVLGVADDTLAPIGFEPVGTFLLAGPAESGRTNALRWLAHALAEAEPATRFVYLGARRSVLAGQDLWERTATGAADVADLAKEMLPLFAAPPDRGQPGVVLVIENLSDFLSSPAEKPVTELIQNVKRNEHLVIADGETSTWGSSWPLLAEVRNGRRGLALQPESVEGDSLFRTSFPRVQRKEFPPGRGMYVAKGKVRKVQLPLLG</sequence>
<evidence type="ECO:0000259" key="7">
    <source>
        <dbReference type="PROSITE" id="PS50006"/>
    </source>
</evidence>
<evidence type="ECO:0000313" key="9">
    <source>
        <dbReference type="EMBL" id="GAA4286240.1"/>
    </source>
</evidence>
<name>A0ABP8EQP8_9MICO</name>
<dbReference type="RefSeq" id="WP_345037496.1">
    <property type="nucleotide sequence ID" value="NZ_BAABBA010000002.1"/>
</dbReference>
<proteinExistence type="predicted"/>
<feature type="domain" description="FtsK" evidence="8">
    <location>
        <begin position="668"/>
        <end position="856"/>
    </location>
</feature>
<evidence type="ECO:0000256" key="6">
    <source>
        <dbReference type="SAM" id="Phobius"/>
    </source>
</evidence>
<comment type="caution">
    <text evidence="9">The sequence shown here is derived from an EMBL/GenBank/DDBJ whole genome shotgun (WGS) entry which is preliminary data.</text>
</comment>
<keyword evidence="6" id="KW-1133">Transmembrane helix</keyword>
<keyword evidence="10" id="KW-1185">Reference proteome</keyword>
<dbReference type="PROSITE" id="PS50006">
    <property type="entry name" value="FHA_DOMAIN"/>
    <property type="match status" value="1"/>
</dbReference>
<evidence type="ECO:0000256" key="2">
    <source>
        <dbReference type="ARBA" id="ARBA00022741"/>
    </source>
</evidence>
<keyword evidence="1" id="KW-0597">Phosphoprotein</keyword>
<keyword evidence="2 4" id="KW-0547">Nucleotide-binding</keyword>
<evidence type="ECO:0000256" key="1">
    <source>
        <dbReference type="ARBA" id="ARBA00022553"/>
    </source>
</evidence>
<dbReference type="SMART" id="SM00382">
    <property type="entry name" value="AAA"/>
    <property type="match status" value="2"/>
</dbReference>
<feature type="region of interest" description="Disordered" evidence="5">
    <location>
        <begin position="917"/>
        <end position="938"/>
    </location>
</feature>
<dbReference type="Proteomes" id="UP001499841">
    <property type="component" value="Unassembled WGS sequence"/>
</dbReference>
<dbReference type="InterPro" id="IPR027417">
    <property type="entry name" value="P-loop_NTPase"/>
</dbReference>
<dbReference type="PANTHER" id="PTHR22683">
    <property type="entry name" value="SPORULATION PROTEIN RELATED"/>
    <property type="match status" value="1"/>
</dbReference>
<dbReference type="SUPFAM" id="SSF52540">
    <property type="entry name" value="P-loop containing nucleoside triphosphate hydrolases"/>
    <property type="match status" value="2"/>
</dbReference>
<reference evidence="10" key="1">
    <citation type="journal article" date="2019" name="Int. J. Syst. Evol. Microbiol.">
        <title>The Global Catalogue of Microorganisms (GCM) 10K type strain sequencing project: providing services to taxonomists for standard genome sequencing and annotation.</title>
        <authorList>
            <consortium name="The Broad Institute Genomics Platform"/>
            <consortium name="The Broad Institute Genome Sequencing Center for Infectious Disease"/>
            <person name="Wu L."/>
            <person name="Ma J."/>
        </authorList>
    </citation>
    <scope>NUCLEOTIDE SEQUENCE [LARGE SCALE GENOMIC DNA]</scope>
    <source>
        <strain evidence="10">JCM 17459</strain>
    </source>
</reference>
<dbReference type="CDD" id="cd00060">
    <property type="entry name" value="FHA"/>
    <property type="match status" value="1"/>
</dbReference>
<dbReference type="Pfam" id="PF01580">
    <property type="entry name" value="FtsK_SpoIIIE"/>
    <property type="match status" value="2"/>
</dbReference>
<dbReference type="CDD" id="cd01127">
    <property type="entry name" value="TrwB_TraG_TraD_VirD4"/>
    <property type="match status" value="1"/>
</dbReference>
<evidence type="ECO:0000313" key="10">
    <source>
        <dbReference type="Proteomes" id="UP001499841"/>
    </source>
</evidence>
<dbReference type="PANTHER" id="PTHR22683:SF1">
    <property type="entry name" value="TYPE VII SECRETION SYSTEM PROTEIN ESSC"/>
    <property type="match status" value="1"/>
</dbReference>
<gene>
    <name evidence="9" type="ORF">GCM10022262_05990</name>
</gene>
<organism evidence="9 10">
    <name type="scientific">Georgenia daeguensis</name>
    <dbReference type="NCBI Taxonomy" id="908355"/>
    <lineage>
        <taxon>Bacteria</taxon>
        <taxon>Bacillati</taxon>
        <taxon>Actinomycetota</taxon>
        <taxon>Actinomycetes</taxon>
        <taxon>Micrococcales</taxon>
        <taxon>Bogoriellaceae</taxon>
        <taxon>Georgenia</taxon>
    </lineage>
</organism>
<keyword evidence="3 4" id="KW-0067">ATP-binding</keyword>
<dbReference type="EMBL" id="BAABBA010000002">
    <property type="protein sequence ID" value="GAA4286240.1"/>
    <property type="molecule type" value="Genomic_DNA"/>
</dbReference>
<dbReference type="InterPro" id="IPR032030">
    <property type="entry name" value="YscD_cytoplasmic_dom"/>
</dbReference>
<dbReference type="Gene3D" id="2.60.200.20">
    <property type="match status" value="1"/>
</dbReference>
<dbReference type="InterPro" id="IPR000253">
    <property type="entry name" value="FHA_dom"/>
</dbReference>
<keyword evidence="6" id="KW-0812">Transmembrane</keyword>
<keyword evidence="6" id="KW-0472">Membrane</keyword>
<evidence type="ECO:0000256" key="5">
    <source>
        <dbReference type="SAM" id="MobiDB-lite"/>
    </source>
</evidence>
<dbReference type="InterPro" id="IPR008984">
    <property type="entry name" value="SMAD_FHA_dom_sf"/>
</dbReference>